<keyword evidence="3" id="KW-1185">Reference proteome</keyword>
<dbReference type="Proteomes" id="UP001571476">
    <property type="component" value="Unassembled WGS sequence"/>
</dbReference>
<dbReference type="EMBL" id="JBGOSP010000054">
    <property type="protein sequence ID" value="MFA3843236.1"/>
    <property type="molecule type" value="Genomic_DNA"/>
</dbReference>
<gene>
    <name evidence="2" type="ORF">ACEG43_45175</name>
</gene>
<feature type="compositionally biased region" description="Basic and acidic residues" evidence="1">
    <location>
        <begin position="1"/>
        <end position="10"/>
    </location>
</feature>
<name>A0ABV4SYC5_9ACTN</name>
<evidence type="ECO:0000256" key="1">
    <source>
        <dbReference type="SAM" id="MobiDB-lite"/>
    </source>
</evidence>
<accession>A0ABV4SYC5</accession>
<dbReference type="RefSeq" id="WP_372567086.1">
    <property type="nucleotide sequence ID" value="NZ_JBGOSP010000054.1"/>
</dbReference>
<reference evidence="2 3" key="1">
    <citation type="submission" date="2024-08" db="EMBL/GenBank/DDBJ databases">
        <title>Genome sequence of Streptomyces aureus CACIA-1.46HGO.</title>
        <authorList>
            <person name="Evangelista-Martinez Z."/>
        </authorList>
    </citation>
    <scope>NUCLEOTIDE SEQUENCE [LARGE SCALE GENOMIC DNA]</scope>
    <source>
        <strain evidence="2 3">CACIA-1.46HGO</strain>
    </source>
</reference>
<sequence length="40" mass="4447">MLLRRYHDTSEEPDTTEADTTEDAPQAKPAGRSTRKKGDA</sequence>
<feature type="region of interest" description="Disordered" evidence="1">
    <location>
        <begin position="1"/>
        <end position="40"/>
    </location>
</feature>
<evidence type="ECO:0000313" key="2">
    <source>
        <dbReference type="EMBL" id="MFA3843236.1"/>
    </source>
</evidence>
<proteinExistence type="predicted"/>
<protein>
    <submittedName>
        <fullName evidence="2">Uncharacterized protein</fullName>
    </submittedName>
</protein>
<evidence type="ECO:0000313" key="3">
    <source>
        <dbReference type="Proteomes" id="UP001571476"/>
    </source>
</evidence>
<organism evidence="2 3">
    <name type="scientific">Streptomyces aureus</name>
    <dbReference type="NCBI Taxonomy" id="193461"/>
    <lineage>
        <taxon>Bacteria</taxon>
        <taxon>Bacillati</taxon>
        <taxon>Actinomycetota</taxon>
        <taxon>Actinomycetes</taxon>
        <taxon>Kitasatosporales</taxon>
        <taxon>Streptomycetaceae</taxon>
        <taxon>Streptomyces</taxon>
    </lineage>
</organism>
<feature type="compositionally biased region" description="Acidic residues" evidence="1">
    <location>
        <begin position="11"/>
        <end position="22"/>
    </location>
</feature>
<comment type="caution">
    <text evidence="2">The sequence shown here is derived from an EMBL/GenBank/DDBJ whole genome shotgun (WGS) entry which is preliminary data.</text>
</comment>